<comment type="caution">
    <text evidence="1">The sequence shown here is derived from an EMBL/GenBank/DDBJ whole genome shotgun (WGS) entry which is preliminary data.</text>
</comment>
<organism evidence="1 2">
    <name type="scientific">Polaribacter marinivivus</name>
    <dbReference type="NCBI Taxonomy" id="1524260"/>
    <lineage>
        <taxon>Bacteria</taxon>
        <taxon>Pseudomonadati</taxon>
        <taxon>Bacteroidota</taxon>
        <taxon>Flavobacteriia</taxon>
        <taxon>Flavobacteriales</taxon>
        <taxon>Flavobacteriaceae</taxon>
    </lineage>
</organism>
<reference evidence="2" key="1">
    <citation type="journal article" date="2019" name="Int. J. Syst. Evol. Microbiol.">
        <title>The Global Catalogue of Microorganisms (GCM) 10K type strain sequencing project: providing services to taxonomists for standard genome sequencing and annotation.</title>
        <authorList>
            <consortium name="The Broad Institute Genomics Platform"/>
            <consortium name="The Broad Institute Genome Sequencing Center for Infectious Disease"/>
            <person name="Wu L."/>
            <person name="Ma J."/>
        </authorList>
    </citation>
    <scope>NUCLEOTIDE SEQUENCE [LARGE SCALE GENOMIC DNA]</scope>
    <source>
        <strain evidence="2">CECT 8655</strain>
    </source>
</reference>
<gene>
    <name evidence="1" type="ORF">ACFOWD_03410</name>
</gene>
<evidence type="ECO:0000313" key="1">
    <source>
        <dbReference type="EMBL" id="MFC4267945.1"/>
    </source>
</evidence>
<name>A0ABV8R6D5_9FLAO</name>
<dbReference type="RefSeq" id="WP_377408121.1">
    <property type="nucleotide sequence ID" value="NZ_JBHSCY010000001.1"/>
</dbReference>
<evidence type="ECO:0000313" key="2">
    <source>
        <dbReference type="Proteomes" id="UP001595826"/>
    </source>
</evidence>
<keyword evidence="2" id="KW-1185">Reference proteome</keyword>
<proteinExistence type="predicted"/>
<accession>A0ABV8R6D5</accession>
<dbReference type="Proteomes" id="UP001595826">
    <property type="component" value="Unassembled WGS sequence"/>
</dbReference>
<sequence length="123" mass="14639">MMSEIELQPLRITSGWLIEWNLFYEVDPSNETMQYLDASSLLHIENHQLMRAINLDFKPENDANGFFHLRVLNLIKTTNKKGNINYEGDWEEPYFELKTKNRLEIVKKIEQLVLQLPPYKNNN</sequence>
<dbReference type="EMBL" id="JBHSCY010000001">
    <property type="protein sequence ID" value="MFC4267945.1"/>
    <property type="molecule type" value="Genomic_DNA"/>
</dbReference>
<protein>
    <submittedName>
        <fullName evidence="1">Uncharacterized protein</fullName>
    </submittedName>
</protein>